<dbReference type="AlphaFoldDB" id="A0A8C1YCB6"/>
<reference evidence="3" key="2">
    <citation type="submission" date="2025-09" db="UniProtKB">
        <authorList>
            <consortium name="Ensembl"/>
        </authorList>
    </citation>
    <scope>IDENTIFICATION</scope>
</reference>
<feature type="domain" description="Integrase catalytic" evidence="2">
    <location>
        <begin position="162"/>
        <end position="321"/>
    </location>
</feature>
<evidence type="ECO:0000256" key="1">
    <source>
        <dbReference type="ARBA" id="ARBA00039658"/>
    </source>
</evidence>
<reference evidence="3" key="1">
    <citation type="submission" date="2025-08" db="UniProtKB">
        <authorList>
            <consortium name="Ensembl"/>
        </authorList>
    </citation>
    <scope>IDENTIFICATION</scope>
</reference>
<dbReference type="Ensembl" id="ENSCCRT00010131668.1">
    <property type="protein sequence ID" value="ENSCCRP00010118518.1"/>
    <property type="gene ID" value="ENSCCRG00010051911.1"/>
</dbReference>
<dbReference type="Pfam" id="PF00665">
    <property type="entry name" value="rve"/>
    <property type="match status" value="1"/>
</dbReference>
<dbReference type="Pfam" id="PF17921">
    <property type="entry name" value="Integrase_H2C2"/>
    <property type="match status" value="1"/>
</dbReference>
<dbReference type="InterPro" id="IPR012337">
    <property type="entry name" value="RNaseH-like_sf"/>
</dbReference>
<dbReference type="Gene3D" id="1.10.340.70">
    <property type="match status" value="1"/>
</dbReference>
<dbReference type="PANTHER" id="PTHR37984">
    <property type="entry name" value="PROTEIN CBG26694"/>
    <property type="match status" value="1"/>
</dbReference>
<dbReference type="InterPro" id="IPR041588">
    <property type="entry name" value="Integrase_H2C2"/>
</dbReference>
<sequence>MAKRLNPRQAHWALFFTRFNFSISYRPGAKNIKADALSRCHTPEESLEEPETILPDKVIISPITWSTETQPSSNPSTNTPPGCPPGWQYIPRTRHTPLIHSAHTSLGTGHPGVSETISLLRECFWWPNMASDIRRYVHGCKDCAISKSPRHLTSGKLLPLPVPNRPWSHLGLDFISDLPPSDNNTCILVIVDWFSKSCRLLPLKGIPTAMETAELMFNHVFRYFGIPKDIVSDRGPQFISRVWRAFHSLLGVVVSLSSGYHPQSNGQTERKIQEIGRFLRTFCHGHQDSWNQFLGWAEYTQNSLRQPSTGLTPFQCVLGYQPPLFPWSGEPSDVPSVDYWFRENERV</sequence>
<dbReference type="PROSITE" id="PS50994">
    <property type="entry name" value="INTEGRASE"/>
    <property type="match status" value="1"/>
</dbReference>
<evidence type="ECO:0000259" key="2">
    <source>
        <dbReference type="PROSITE" id="PS50994"/>
    </source>
</evidence>
<accession>A0A8C1YCB6</accession>
<dbReference type="PANTHER" id="PTHR37984:SF15">
    <property type="entry name" value="INTEGRASE CATALYTIC DOMAIN-CONTAINING PROTEIN"/>
    <property type="match status" value="1"/>
</dbReference>
<dbReference type="Gene3D" id="3.30.420.10">
    <property type="entry name" value="Ribonuclease H-like superfamily/Ribonuclease H"/>
    <property type="match status" value="1"/>
</dbReference>
<evidence type="ECO:0000313" key="3">
    <source>
        <dbReference type="Ensembl" id="ENSCCRP00010118518.1"/>
    </source>
</evidence>
<dbReference type="InterPro" id="IPR050951">
    <property type="entry name" value="Retrovirus_Pol_polyprotein"/>
</dbReference>
<keyword evidence="4" id="KW-1185">Reference proteome</keyword>
<protein>
    <recommendedName>
        <fullName evidence="1">Gypsy retrotransposon integrase-like protein 1</fullName>
    </recommendedName>
</protein>
<dbReference type="GO" id="GO:0015074">
    <property type="term" value="P:DNA integration"/>
    <property type="evidence" value="ECO:0007669"/>
    <property type="project" value="InterPro"/>
</dbReference>
<dbReference type="SUPFAM" id="SSF53098">
    <property type="entry name" value="Ribonuclease H-like"/>
    <property type="match status" value="1"/>
</dbReference>
<name>A0A8C1YCB6_CYPCA</name>
<organism evidence="3 4">
    <name type="scientific">Cyprinus carpio</name>
    <name type="common">Common carp</name>
    <dbReference type="NCBI Taxonomy" id="7962"/>
    <lineage>
        <taxon>Eukaryota</taxon>
        <taxon>Metazoa</taxon>
        <taxon>Chordata</taxon>
        <taxon>Craniata</taxon>
        <taxon>Vertebrata</taxon>
        <taxon>Euteleostomi</taxon>
        <taxon>Actinopterygii</taxon>
        <taxon>Neopterygii</taxon>
        <taxon>Teleostei</taxon>
        <taxon>Ostariophysi</taxon>
        <taxon>Cypriniformes</taxon>
        <taxon>Cyprinidae</taxon>
        <taxon>Cyprininae</taxon>
        <taxon>Cyprinus</taxon>
    </lineage>
</organism>
<dbReference type="InterPro" id="IPR001584">
    <property type="entry name" value="Integrase_cat-core"/>
</dbReference>
<evidence type="ECO:0000313" key="4">
    <source>
        <dbReference type="Proteomes" id="UP000694427"/>
    </source>
</evidence>
<proteinExistence type="predicted"/>
<dbReference type="GO" id="GO:0003676">
    <property type="term" value="F:nucleic acid binding"/>
    <property type="evidence" value="ECO:0007669"/>
    <property type="project" value="InterPro"/>
</dbReference>
<dbReference type="Proteomes" id="UP000694427">
    <property type="component" value="Unplaced"/>
</dbReference>
<dbReference type="InterPro" id="IPR036397">
    <property type="entry name" value="RNaseH_sf"/>
</dbReference>